<proteinExistence type="predicted"/>
<dbReference type="SMART" id="SM00862">
    <property type="entry name" value="Trans_reg_C"/>
    <property type="match status" value="1"/>
</dbReference>
<evidence type="ECO:0000259" key="4">
    <source>
        <dbReference type="PROSITE" id="PS50110"/>
    </source>
</evidence>
<dbReference type="SUPFAM" id="SSF46894">
    <property type="entry name" value="C-terminal effector domain of the bipartite response regulators"/>
    <property type="match status" value="1"/>
</dbReference>
<dbReference type="InterPro" id="IPR039420">
    <property type="entry name" value="WalR-like"/>
</dbReference>
<sequence length="253" mass="28054">MARDAERALHTSGFMADIFDDMDDAREALASNEYDLILRTRYVGSADGIDWLRQRAAQACHNEGTFVIMVTDNEDDRILALESGADDSVCSNINPRELVARVRAVLRRPRGTIIDLHQYEDLTLCKQSREVRVSGALLPLQRRETDVLEALLRRQGRVVSRSGLEHDVYGAHAAYCPNSLEVRVSRIRRQLMNADSSLTIETVRGVGYRLVSREAAGARACVARPRHDRVAPSASARTPAVAKRATARALCSA</sequence>
<dbReference type="AlphaFoldDB" id="A0A0D6MMS1"/>
<dbReference type="GO" id="GO:0006355">
    <property type="term" value="P:regulation of DNA-templated transcription"/>
    <property type="evidence" value="ECO:0007669"/>
    <property type="project" value="InterPro"/>
</dbReference>
<dbReference type="GO" id="GO:0000156">
    <property type="term" value="F:phosphorelay response regulator activity"/>
    <property type="evidence" value="ECO:0007669"/>
    <property type="project" value="TreeGrafter"/>
</dbReference>
<comment type="caution">
    <text evidence="6">The sequence shown here is derived from an EMBL/GenBank/DDBJ whole genome shotgun (WGS) entry which is preliminary data.</text>
</comment>
<dbReference type="GO" id="GO:0005829">
    <property type="term" value="C:cytosol"/>
    <property type="evidence" value="ECO:0007669"/>
    <property type="project" value="TreeGrafter"/>
</dbReference>
<dbReference type="GO" id="GO:0032993">
    <property type="term" value="C:protein-DNA complex"/>
    <property type="evidence" value="ECO:0007669"/>
    <property type="project" value="TreeGrafter"/>
</dbReference>
<protein>
    <submittedName>
        <fullName evidence="6">Response regulators consisting of a CheY-like receiver domain and a winged-helix DNA-binding domain</fullName>
    </submittedName>
</protein>
<dbReference type="CDD" id="cd00383">
    <property type="entry name" value="trans_reg_C"/>
    <property type="match status" value="1"/>
</dbReference>
<dbReference type="InterPro" id="IPR036388">
    <property type="entry name" value="WH-like_DNA-bd_sf"/>
</dbReference>
<dbReference type="Pfam" id="PF00486">
    <property type="entry name" value="Trans_reg_C"/>
    <property type="match status" value="1"/>
</dbReference>
<dbReference type="InterPro" id="IPR001867">
    <property type="entry name" value="OmpR/PhoB-type_DNA-bd"/>
</dbReference>
<dbReference type="Pfam" id="PF00072">
    <property type="entry name" value="Response_reg"/>
    <property type="match status" value="1"/>
</dbReference>
<dbReference type="PROSITE" id="PS51755">
    <property type="entry name" value="OMPR_PHOB"/>
    <property type="match status" value="1"/>
</dbReference>
<dbReference type="Gene3D" id="3.40.50.2300">
    <property type="match status" value="1"/>
</dbReference>
<name>A0A0D6MMS1_9PROT</name>
<dbReference type="SUPFAM" id="SSF52172">
    <property type="entry name" value="CheY-like"/>
    <property type="match status" value="1"/>
</dbReference>
<dbReference type="GO" id="GO:0000976">
    <property type="term" value="F:transcription cis-regulatory region binding"/>
    <property type="evidence" value="ECO:0007669"/>
    <property type="project" value="TreeGrafter"/>
</dbReference>
<dbReference type="Gene3D" id="1.10.10.10">
    <property type="entry name" value="Winged helix-like DNA-binding domain superfamily/Winged helix DNA-binding domain"/>
    <property type="match status" value="1"/>
</dbReference>
<evidence type="ECO:0000256" key="2">
    <source>
        <dbReference type="PROSITE-ProRule" id="PRU00169"/>
    </source>
</evidence>
<comment type="caution">
    <text evidence="2">Lacks conserved residue(s) required for the propagation of feature annotation.</text>
</comment>
<evidence type="ECO:0000259" key="5">
    <source>
        <dbReference type="PROSITE" id="PS51755"/>
    </source>
</evidence>
<dbReference type="EMBL" id="BALE01000035">
    <property type="protein sequence ID" value="GAN54977.1"/>
    <property type="molecule type" value="Genomic_DNA"/>
</dbReference>
<dbReference type="InterPro" id="IPR016032">
    <property type="entry name" value="Sig_transdc_resp-reg_C-effctor"/>
</dbReference>
<feature type="domain" description="OmpR/PhoB-type" evidence="5">
    <location>
        <begin position="114"/>
        <end position="212"/>
    </location>
</feature>
<dbReference type="STRING" id="1231623.Tasa_035_012"/>
<feature type="domain" description="Response regulatory" evidence="4">
    <location>
        <begin position="1"/>
        <end position="106"/>
    </location>
</feature>
<reference evidence="6 7" key="1">
    <citation type="submission" date="2012-10" db="EMBL/GenBank/DDBJ databases">
        <title>Genome sequencing of Tanticharoenia sakaeratensis NBRC 103193.</title>
        <authorList>
            <person name="Azuma Y."/>
            <person name="Hadano H."/>
            <person name="Hirakawa H."/>
            <person name="Matsushita K."/>
        </authorList>
    </citation>
    <scope>NUCLEOTIDE SEQUENCE [LARGE SCALE GENOMIC DNA]</scope>
    <source>
        <strain evidence="6 7">NBRC 103193</strain>
    </source>
</reference>
<feature type="DNA-binding region" description="OmpR/PhoB-type" evidence="3">
    <location>
        <begin position="114"/>
        <end position="212"/>
    </location>
</feature>
<dbReference type="PROSITE" id="PS50110">
    <property type="entry name" value="RESPONSE_REGULATORY"/>
    <property type="match status" value="1"/>
</dbReference>
<keyword evidence="1 3" id="KW-0238">DNA-binding</keyword>
<dbReference type="InterPro" id="IPR011006">
    <property type="entry name" value="CheY-like_superfamily"/>
</dbReference>
<evidence type="ECO:0000256" key="3">
    <source>
        <dbReference type="PROSITE-ProRule" id="PRU01091"/>
    </source>
</evidence>
<accession>A0A0D6MMS1</accession>
<dbReference type="Proteomes" id="UP000032679">
    <property type="component" value="Unassembled WGS sequence"/>
</dbReference>
<organism evidence="6 7">
    <name type="scientific">Tanticharoenia sakaeratensis NBRC 103193</name>
    <dbReference type="NCBI Taxonomy" id="1231623"/>
    <lineage>
        <taxon>Bacteria</taxon>
        <taxon>Pseudomonadati</taxon>
        <taxon>Pseudomonadota</taxon>
        <taxon>Alphaproteobacteria</taxon>
        <taxon>Acetobacterales</taxon>
        <taxon>Acetobacteraceae</taxon>
        <taxon>Tanticharoenia</taxon>
    </lineage>
</organism>
<evidence type="ECO:0000313" key="7">
    <source>
        <dbReference type="Proteomes" id="UP000032679"/>
    </source>
</evidence>
<evidence type="ECO:0000313" key="6">
    <source>
        <dbReference type="EMBL" id="GAN54977.1"/>
    </source>
</evidence>
<gene>
    <name evidence="6" type="ORF">Tasa_035_012</name>
</gene>
<dbReference type="PANTHER" id="PTHR48111">
    <property type="entry name" value="REGULATOR OF RPOS"/>
    <property type="match status" value="1"/>
</dbReference>
<dbReference type="InterPro" id="IPR001789">
    <property type="entry name" value="Sig_transdc_resp-reg_receiver"/>
</dbReference>
<keyword evidence="7" id="KW-1185">Reference proteome</keyword>
<dbReference type="PANTHER" id="PTHR48111:SF36">
    <property type="entry name" value="TRANSCRIPTIONAL REGULATORY PROTEIN CUTR"/>
    <property type="match status" value="1"/>
</dbReference>
<evidence type="ECO:0000256" key="1">
    <source>
        <dbReference type="ARBA" id="ARBA00023125"/>
    </source>
</evidence>